<evidence type="ECO:0000313" key="5">
    <source>
        <dbReference type="Proteomes" id="UP000595942"/>
    </source>
</evidence>
<dbReference type="SUPFAM" id="SSF102405">
    <property type="entry name" value="MCP/YpsA-like"/>
    <property type="match status" value="1"/>
</dbReference>
<dbReference type="GeneID" id="93726633"/>
<protein>
    <recommendedName>
        <fullName evidence="1">UPF0398 protein EIG99_05955</fullName>
    </recommendedName>
</protein>
<dbReference type="AlphaFoldDB" id="A0A143P948"/>
<evidence type="ECO:0000313" key="2">
    <source>
        <dbReference type="EMBL" id="QQS83426.1"/>
    </source>
</evidence>
<keyword evidence="5" id="KW-1185">Reference proteome</keyword>
<dbReference type="PANTHER" id="PTHR38440:SF1">
    <property type="entry name" value="UPF0398 PROTEIN SPR0331"/>
    <property type="match status" value="1"/>
</dbReference>
<evidence type="ECO:0000313" key="3">
    <source>
        <dbReference type="EMBL" id="RZI02534.1"/>
    </source>
</evidence>
<accession>A0A143P948</accession>
<dbReference type="RefSeq" id="WP_047131075.1">
    <property type="nucleotide sequence ID" value="NZ_CP015114.1"/>
</dbReference>
<gene>
    <name evidence="3" type="ORF">EIG99_05955</name>
    <name evidence="2" type="ORF">I6J05_03645</name>
</gene>
<organism evidence="3 4">
    <name type="scientific">Staphylococcus condimenti</name>
    <dbReference type="NCBI Taxonomy" id="70255"/>
    <lineage>
        <taxon>Bacteria</taxon>
        <taxon>Bacillati</taxon>
        <taxon>Bacillota</taxon>
        <taxon>Bacilli</taxon>
        <taxon>Bacillales</taxon>
        <taxon>Staphylococcaceae</taxon>
        <taxon>Staphylococcus</taxon>
    </lineage>
</organism>
<evidence type="ECO:0000313" key="4">
    <source>
        <dbReference type="Proteomes" id="UP000293854"/>
    </source>
</evidence>
<proteinExistence type="inferred from homology"/>
<dbReference type="PANTHER" id="PTHR38440">
    <property type="entry name" value="UPF0398 PROTEIN YPSA"/>
    <property type="match status" value="1"/>
</dbReference>
<dbReference type="EMBL" id="CP068073">
    <property type="protein sequence ID" value="QQS83426.1"/>
    <property type="molecule type" value="Genomic_DNA"/>
</dbReference>
<sequence length="188" mass="22307">MVKTAYITGYKSYELNIFKENAPEIKYLKAFIKNKIKSLVEEGLEWVLIQGQLGIEMWTAEVVISLKDEYPDLKLGIITPFENHTERWNEQSQIQYQKIFEKADFTESVHHAPYEGPFQFKQTDQFMLDHTDITVLLYNEEQEASPKFFKRMLVDFAEQTNYTCDIVTFDEINVFINDLQWSEEESFE</sequence>
<comment type="similarity">
    <text evidence="1">Belongs to the UPF0398 family.</text>
</comment>
<dbReference type="OrthoDB" id="2301957at2"/>
<dbReference type="EMBL" id="RQTE01000095">
    <property type="protein sequence ID" value="RZI02534.1"/>
    <property type="molecule type" value="Genomic_DNA"/>
</dbReference>
<dbReference type="HAMAP" id="MF_01575">
    <property type="entry name" value="UPF0398"/>
    <property type="match status" value="1"/>
</dbReference>
<dbReference type="Pfam" id="PF06908">
    <property type="entry name" value="YpsA"/>
    <property type="match status" value="1"/>
</dbReference>
<reference evidence="3 4" key="1">
    <citation type="submission" date="2018-11" db="EMBL/GenBank/DDBJ databases">
        <title>Genomic profiling of Staphylococcus species from a Poultry farm system in KwaZulu-Natal, South Africa.</title>
        <authorList>
            <person name="Amoako D.G."/>
            <person name="Somboro A.M."/>
            <person name="Abia A.L.K."/>
            <person name="Bester L.A."/>
            <person name="Essack S.Y."/>
        </authorList>
    </citation>
    <scope>NUCLEOTIDE SEQUENCE [LARGE SCALE GENOMIC DNA]</scope>
    <source>
        <strain evidence="3 4">SA11</strain>
    </source>
</reference>
<dbReference type="InterPro" id="IPR010697">
    <property type="entry name" value="YspA"/>
</dbReference>
<reference evidence="2 5" key="2">
    <citation type="submission" date="2021-01" db="EMBL/GenBank/DDBJ databases">
        <title>FDA dAtabase for Regulatory Grade micrObial Sequences (FDA-ARGOS): Supporting development and validation of Infectious Disease Dx tests.</title>
        <authorList>
            <person name="Sproer C."/>
            <person name="Gronow S."/>
            <person name="Severitt S."/>
            <person name="Schroder I."/>
            <person name="Tallon L."/>
            <person name="Sadzewicz L."/>
            <person name="Zhao X."/>
            <person name="Boylan J."/>
            <person name="Ott S."/>
            <person name="Bowen H."/>
            <person name="Vavikolanu K."/>
            <person name="Mehta A."/>
            <person name="Aluvathingal J."/>
            <person name="Nadendla S."/>
            <person name="Lowell S."/>
            <person name="Myers T."/>
            <person name="Yan Y."/>
            <person name="Sichtig H."/>
        </authorList>
    </citation>
    <scope>NUCLEOTIDE SEQUENCE [LARGE SCALE GENOMIC DNA]</scope>
    <source>
        <strain evidence="2 5">FDAARGOS_1148</strain>
    </source>
</reference>
<evidence type="ECO:0000256" key="1">
    <source>
        <dbReference type="HAMAP-Rule" id="MF_01575"/>
    </source>
</evidence>
<dbReference type="Proteomes" id="UP000293854">
    <property type="component" value="Unassembled WGS sequence"/>
</dbReference>
<dbReference type="NCBIfam" id="NF010181">
    <property type="entry name" value="PRK13660.1"/>
    <property type="match status" value="1"/>
</dbReference>
<dbReference type="Gene3D" id="3.40.50.450">
    <property type="match status" value="1"/>
</dbReference>
<dbReference type="KEGG" id="scv:A4G25_02065"/>
<dbReference type="PIRSF" id="PIRSF021290">
    <property type="entry name" value="DUF1273"/>
    <property type="match status" value="1"/>
</dbReference>
<name>A0A143P948_9STAP</name>
<dbReference type="Proteomes" id="UP000595942">
    <property type="component" value="Chromosome"/>
</dbReference>